<reference evidence="1" key="1">
    <citation type="submission" date="2021-04" db="EMBL/GenBank/DDBJ databases">
        <title>Ouciella asimina sp. nov., isolated from the surface seawater in the hydrothermal field of Okinawa Trough.</title>
        <authorList>
            <person name="Shuang W."/>
        </authorList>
    </citation>
    <scope>NUCLEOTIDE SEQUENCE</scope>
    <source>
        <strain evidence="1">LXI357</strain>
    </source>
</reference>
<evidence type="ECO:0000313" key="2">
    <source>
        <dbReference type="Proteomes" id="UP000676996"/>
    </source>
</evidence>
<accession>A0A8T4I7U0</accession>
<dbReference type="EMBL" id="JAGRQC010000001">
    <property type="protein sequence ID" value="MBR0551058.1"/>
    <property type="molecule type" value="Genomic_DNA"/>
</dbReference>
<dbReference type="Proteomes" id="UP000676996">
    <property type="component" value="Unassembled WGS sequence"/>
</dbReference>
<keyword evidence="2" id="KW-1185">Reference proteome</keyword>
<gene>
    <name evidence="1" type="ORF">J7S20_00895</name>
</gene>
<organism evidence="1 2">
    <name type="scientific">Stakelama marina</name>
    <dbReference type="NCBI Taxonomy" id="2826939"/>
    <lineage>
        <taxon>Bacteria</taxon>
        <taxon>Pseudomonadati</taxon>
        <taxon>Pseudomonadota</taxon>
        <taxon>Alphaproteobacteria</taxon>
        <taxon>Sphingomonadales</taxon>
        <taxon>Sphingomonadaceae</taxon>
        <taxon>Stakelama</taxon>
    </lineage>
</organism>
<proteinExistence type="predicted"/>
<comment type="caution">
    <text evidence="1">The sequence shown here is derived from an EMBL/GenBank/DDBJ whole genome shotgun (WGS) entry which is preliminary data.</text>
</comment>
<name>A0A8T4I7U0_9SPHN</name>
<evidence type="ECO:0000313" key="1">
    <source>
        <dbReference type="EMBL" id="MBR0551058.1"/>
    </source>
</evidence>
<dbReference type="RefSeq" id="WP_284052350.1">
    <property type="nucleotide sequence ID" value="NZ_JAGRQC010000001.1"/>
</dbReference>
<dbReference type="AlphaFoldDB" id="A0A8T4I7U0"/>
<sequence length="201" mass="22504">MALGLTFEECMSVVNAMVAAFNGCTDNDPPTAAGWDAWRFGTRTFRDVKRSQGWEKDDQDNLSTIVHPDRAFRIAVVNTNEATGMRDAQPKNKSAKGNGAERAVRLNREPPLPIPEFLKEYEDALAAAARSDAPIWYLCVHISSDAVRAELSFPTTVEAGYLCNWRERIILVDQNGPVCDVRGRDDDDYGPDFDIPVRRKR</sequence>
<protein>
    <submittedName>
        <fullName evidence="1">Uncharacterized protein</fullName>
    </submittedName>
</protein>